<dbReference type="SUPFAM" id="SSF49464">
    <property type="entry name" value="Carboxypeptidase regulatory domain-like"/>
    <property type="match status" value="1"/>
</dbReference>
<evidence type="ECO:0000313" key="12">
    <source>
        <dbReference type="EMBL" id="KAL1501685.1"/>
    </source>
</evidence>
<dbReference type="PROSITE" id="PS00132">
    <property type="entry name" value="CARBOXYPEPT_ZN_1"/>
    <property type="match status" value="1"/>
</dbReference>
<keyword evidence="4" id="KW-0645">Protease</keyword>
<evidence type="ECO:0000256" key="10">
    <source>
        <dbReference type="SAM" id="SignalP"/>
    </source>
</evidence>
<dbReference type="InterPro" id="IPR008969">
    <property type="entry name" value="CarboxyPept-like_regulatory"/>
</dbReference>
<keyword evidence="3" id="KW-0121">Carboxypeptidase</keyword>
<comment type="caution">
    <text evidence="12">The sequence shown here is derived from an EMBL/GenBank/DDBJ whole genome shotgun (WGS) entry which is preliminary data.</text>
</comment>
<proteinExistence type="inferred from homology"/>
<dbReference type="GO" id="GO:0046872">
    <property type="term" value="F:metal ion binding"/>
    <property type="evidence" value="ECO:0007669"/>
    <property type="project" value="UniProtKB-KW"/>
</dbReference>
<dbReference type="PRINTS" id="PR00765">
    <property type="entry name" value="CRBOXYPTASEA"/>
</dbReference>
<feature type="chain" id="PRO_5044784704" description="Peptidase M14 domain-containing protein" evidence="10">
    <location>
        <begin position="18"/>
        <end position="431"/>
    </location>
</feature>
<dbReference type="EMBL" id="JBDJPC010000005">
    <property type="protein sequence ID" value="KAL1501685.1"/>
    <property type="molecule type" value="Genomic_DNA"/>
</dbReference>
<organism evidence="12 13">
    <name type="scientific">Hypothenemus hampei</name>
    <name type="common">Coffee berry borer</name>
    <dbReference type="NCBI Taxonomy" id="57062"/>
    <lineage>
        <taxon>Eukaryota</taxon>
        <taxon>Metazoa</taxon>
        <taxon>Ecdysozoa</taxon>
        <taxon>Arthropoda</taxon>
        <taxon>Hexapoda</taxon>
        <taxon>Insecta</taxon>
        <taxon>Pterygota</taxon>
        <taxon>Neoptera</taxon>
        <taxon>Endopterygota</taxon>
        <taxon>Coleoptera</taxon>
        <taxon>Polyphaga</taxon>
        <taxon>Cucujiformia</taxon>
        <taxon>Curculionidae</taxon>
        <taxon>Scolytinae</taxon>
        <taxon>Hypothenemus</taxon>
    </lineage>
</organism>
<accession>A0ABD1ESD9</accession>
<sequence length="431" mass="49225">MFKILVVWCVLYKVLQAAPSVPENEGFLQNPRYYTYDELTNVFRKLETENPDIAKLISVGRSVKNRELWAIHINSNVHNRTLLTPMFKYVANMHGDESIGRQLMIYLAEYLILNYGKIDRVTHLVDTVDIFLMPSMNPDGYENSQEGKCDSKLRYVGRENENGVDLNRDFPDQFETHRAGTIIAGRQPETIAIMTWIISRPFVLSGNLHGGAVVASYPYDDSNLNLECCRESKSPDNEIFKELALLYAQNHELMKTGQACKNDNFPQGITNGAYWYEVKGGMQDFNYVKSNCFEVTFELSCCKFPNASTLQQEWSINKGPLLSFMEAVHWGVKGLVLNTRGDPVLDADIVVKGINHNITTSNRGEYWRLLLPGTYEIFVVAFGYYPSEPAVVEVVRDKTTIQNFTLKLLPQQGNNFMEKGGTIDYKWLWNI</sequence>
<dbReference type="CDD" id="cd03868">
    <property type="entry name" value="M14_CPD_I"/>
    <property type="match status" value="1"/>
</dbReference>
<evidence type="ECO:0000259" key="11">
    <source>
        <dbReference type="PROSITE" id="PS52035"/>
    </source>
</evidence>
<reference evidence="12 13" key="1">
    <citation type="submission" date="2024-05" db="EMBL/GenBank/DDBJ databases">
        <title>Genetic variation in Jamaican populations of the coffee berry borer (Hypothenemus hampei).</title>
        <authorList>
            <person name="Errbii M."/>
            <person name="Myrie A."/>
        </authorList>
    </citation>
    <scope>NUCLEOTIDE SEQUENCE [LARGE SCALE GENOMIC DNA]</scope>
    <source>
        <strain evidence="12">JA-Hopewell-2020-01-JO</strain>
        <tissue evidence="12">Whole body</tissue>
    </source>
</reference>
<dbReference type="InterPro" id="IPR057247">
    <property type="entry name" value="CARBOXYPEPT_ZN_2"/>
</dbReference>
<feature type="active site" description="Proton donor/acceptor" evidence="9">
    <location>
        <position position="298"/>
    </location>
</feature>
<evidence type="ECO:0000256" key="9">
    <source>
        <dbReference type="PROSITE-ProRule" id="PRU01379"/>
    </source>
</evidence>
<comment type="similarity">
    <text evidence="2 9">Belongs to the peptidase M14 family.</text>
</comment>
<dbReference type="Proteomes" id="UP001566132">
    <property type="component" value="Unassembled WGS sequence"/>
</dbReference>
<dbReference type="InterPro" id="IPR050753">
    <property type="entry name" value="Peptidase_M14_domain"/>
</dbReference>
<evidence type="ECO:0000313" key="13">
    <source>
        <dbReference type="Proteomes" id="UP001566132"/>
    </source>
</evidence>
<dbReference type="Pfam" id="PF13620">
    <property type="entry name" value="CarboxypepD_reg"/>
    <property type="match status" value="1"/>
</dbReference>
<evidence type="ECO:0000256" key="3">
    <source>
        <dbReference type="ARBA" id="ARBA00022645"/>
    </source>
</evidence>
<gene>
    <name evidence="12" type="ORF">ABEB36_006969</name>
</gene>
<dbReference type="PANTHER" id="PTHR11532:SF73">
    <property type="entry name" value="CARBOXYPEPTIDASE D"/>
    <property type="match status" value="1"/>
</dbReference>
<evidence type="ECO:0000256" key="2">
    <source>
        <dbReference type="ARBA" id="ARBA00005988"/>
    </source>
</evidence>
<dbReference type="GO" id="GO:0006508">
    <property type="term" value="P:proteolysis"/>
    <property type="evidence" value="ECO:0007669"/>
    <property type="project" value="UniProtKB-KW"/>
</dbReference>
<dbReference type="GO" id="GO:0004180">
    <property type="term" value="F:carboxypeptidase activity"/>
    <property type="evidence" value="ECO:0007669"/>
    <property type="project" value="UniProtKB-KW"/>
</dbReference>
<evidence type="ECO:0000256" key="5">
    <source>
        <dbReference type="ARBA" id="ARBA00022723"/>
    </source>
</evidence>
<dbReference type="InterPro" id="IPR000834">
    <property type="entry name" value="Peptidase_M14"/>
</dbReference>
<dbReference type="FunFam" id="3.40.630.10:FF:000020">
    <property type="entry name" value="Carboxypeptidase D"/>
    <property type="match status" value="1"/>
</dbReference>
<dbReference type="Gene3D" id="2.60.40.1120">
    <property type="entry name" value="Carboxypeptidase-like, regulatory domain"/>
    <property type="match status" value="1"/>
</dbReference>
<dbReference type="InterPro" id="IPR057246">
    <property type="entry name" value="CARBOXYPEPT_ZN_1"/>
</dbReference>
<comment type="cofactor">
    <cofactor evidence="1">
        <name>Zn(2+)</name>
        <dbReference type="ChEBI" id="CHEBI:29105"/>
    </cofactor>
</comment>
<dbReference type="Pfam" id="PF00246">
    <property type="entry name" value="Peptidase_M14"/>
    <property type="match status" value="1"/>
</dbReference>
<evidence type="ECO:0000256" key="6">
    <source>
        <dbReference type="ARBA" id="ARBA00022801"/>
    </source>
</evidence>
<dbReference type="SUPFAM" id="SSF53187">
    <property type="entry name" value="Zn-dependent exopeptidases"/>
    <property type="match status" value="1"/>
</dbReference>
<dbReference type="PANTHER" id="PTHR11532">
    <property type="entry name" value="PROTEASE M14 CARBOXYPEPTIDASE"/>
    <property type="match status" value="1"/>
</dbReference>
<dbReference type="CDD" id="cd11308">
    <property type="entry name" value="Peptidase_M14NE-CP-C_like"/>
    <property type="match status" value="1"/>
</dbReference>
<keyword evidence="10" id="KW-0732">Signal</keyword>
<protein>
    <recommendedName>
        <fullName evidence="11">Peptidase M14 domain-containing protein</fullName>
    </recommendedName>
</protein>
<keyword evidence="6" id="KW-0378">Hydrolase</keyword>
<keyword evidence="7" id="KW-0862">Zinc</keyword>
<dbReference type="AlphaFoldDB" id="A0ABD1ESD9"/>
<evidence type="ECO:0000256" key="7">
    <source>
        <dbReference type="ARBA" id="ARBA00022833"/>
    </source>
</evidence>
<feature type="signal peptide" evidence="10">
    <location>
        <begin position="1"/>
        <end position="17"/>
    </location>
</feature>
<keyword evidence="13" id="KW-1185">Reference proteome</keyword>
<evidence type="ECO:0000256" key="8">
    <source>
        <dbReference type="ARBA" id="ARBA00023180"/>
    </source>
</evidence>
<dbReference type="PROSITE" id="PS52035">
    <property type="entry name" value="PEPTIDASE_M14"/>
    <property type="match status" value="1"/>
</dbReference>
<feature type="domain" description="Peptidase M14" evidence="11">
    <location>
        <begin position="32"/>
        <end position="328"/>
    </location>
</feature>
<dbReference type="Gene3D" id="3.40.630.10">
    <property type="entry name" value="Zn peptidases"/>
    <property type="match status" value="1"/>
</dbReference>
<evidence type="ECO:0000256" key="1">
    <source>
        <dbReference type="ARBA" id="ARBA00001947"/>
    </source>
</evidence>
<keyword evidence="8" id="KW-0325">Glycoprotein</keyword>
<name>A0ABD1ESD9_HYPHA</name>
<keyword evidence="5" id="KW-0479">Metal-binding</keyword>
<dbReference type="SMART" id="SM00631">
    <property type="entry name" value="Zn_pept"/>
    <property type="match status" value="1"/>
</dbReference>
<evidence type="ECO:0000256" key="4">
    <source>
        <dbReference type="ARBA" id="ARBA00022670"/>
    </source>
</evidence>
<dbReference type="PROSITE" id="PS00133">
    <property type="entry name" value="CARBOXYPEPT_ZN_2"/>
    <property type="match status" value="1"/>
</dbReference>